<feature type="non-terminal residue" evidence="1">
    <location>
        <position position="1"/>
    </location>
</feature>
<dbReference type="Proteomes" id="UP001211711">
    <property type="component" value="Unassembled WGS sequence"/>
</dbReference>
<reference evidence="1 2" key="1">
    <citation type="submission" date="2023-01" db="EMBL/GenBank/DDBJ databases">
        <title>Genomes from the Australian National Cyanobacteria Reference Collection.</title>
        <authorList>
            <person name="Willis A."/>
            <person name="Lee E.M.F."/>
        </authorList>
    </citation>
    <scope>NUCLEOTIDE SEQUENCE [LARGE SCALE GENOMIC DNA]</scope>
    <source>
        <strain evidence="1 2">CS-549</strain>
    </source>
</reference>
<protein>
    <submittedName>
        <fullName evidence="1">Uncharacterized protein</fullName>
    </submittedName>
</protein>
<gene>
    <name evidence="1" type="ORF">PN497_00250</name>
</gene>
<name>A0ABT4ZKB8_9CYAN</name>
<evidence type="ECO:0000313" key="1">
    <source>
        <dbReference type="EMBL" id="MDB9439821.1"/>
    </source>
</evidence>
<dbReference type="EMBL" id="JAQMTI010000004">
    <property type="protein sequence ID" value="MDB9439821.1"/>
    <property type="molecule type" value="Genomic_DNA"/>
</dbReference>
<keyword evidence="2" id="KW-1185">Reference proteome</keyword>
<sequence>LFSCKGEAFGQQIINFMTRLFSRKGEAFGQQIINFMTRLFSCKGEAFGQQIINFMTRLFSECFAPTSPLLLLYLRFGLITHHPSPLLLR</sequence>
<proteinExistence type="predicted"/>
<organism evidence="1 2">
    <name type="scientific">Sphaerospermopsis kisseleviana CS-549</name>
    <dbReference type="NCBI Taxonomy" id="3021783"/>
    <lineage>
        <taxon>Bacteria</taxon>
        <taxon>Bacillati</taxon>
        <taxon>Cyanobacteriota</taxon>
        <taxon>Cyanophyceae</taxon>
        <taxon>Nostocales</taxon>
        <taxon>Aphanizomenonaceae</taxon>
        <taxon>Sphaerospermopsis</taxon>
        <taxon>Sphaerospermopsis kisseleviana</taxon>
    </lineage>
</organism>
<evidence type="ECO:0000313" key="2">
    <source>
        <dbReference type="Proteomes" id="UP001211711"/>
    </source>
</evidence>
<comment type="caution">
    <text evidence="1">The sequence shown here is derived from an EMBL/GenBank/DDBJ whole genome shotgun (WGS) entry which is preliminary data.</text>
</comment>
<accession>A0ABT4ZKB8</accession>